<evidence type="ECO:0000313" key="2">
    <source>
        <dbReference type="Proteomes" id="UP000198878"/>
    </source>
</evidence>
<dbReference type="Proteomes" id="UP000198878">
    <property type="component" value="Unassembled WGS sequence"/>
</dbReference>
<dbReference type="STRING" id="218821.SAMN05421837_106181"/>
<proteinExistence type="predicted"/>
<protein>
    <submittedName>
        <fullName evidence="1">Uncharacterized protein</fullName>
    </submittedName>
</protein>
<accession>A0A1H5R1S2</accession>
<evidence type="ECO:0000313" key="1">
    <source>
        <dbReference type="EMBL" id="SEF32336.1"/>
    </source>
</evidence>
<keyword evidence="2" id="KW-1185">Reference proteome</keyword>
<dbReference type="AlphaFoldDB" id="A0A1H5R1S2"/>
<dbReference type="EMBL" id="FNUJ01000006">
    <property type="protein sequence ID" value="SEF32336.1"/>
    <property type="molecule type" value="Genomic_DNA"/>
</dbReference>
<reference evidence="2" key="1">
    <citation type="submission" date="2016-10" db="EMBL/GenBank/DDBJ databases">
        <authorList>
            <person name="Varghese N."/>
            <person name="Submissions S."/>
        </authorList>
    </citation>
    <scope>NUCLEOTIDE SEQUENCE [LARGE SCALE GENOMIC DNA]</scope>
    <source>
        <strain evidence="2">DSM 44654</strain>
    </source>
</reference>
<organism evidence="1 2">
    <name type="scientific">Amycolatopsis pretoriensis</name>
    <dbReference type="NCBI Taxonomy" id="218821"/>
    <lineage>
        <taxon>Bacteria</taxon>
        <taxon>Bacillati</taxon>
        <taxon>Actinomycetota</taxon>
        <taxon>Actinomycetes</taxon>
        <taxon>Pseudonocardiales</taxon>
        <taxon>Pseudonocardiaceae</taxon>
        <taxon>Amycolatopsis</taxon>
    </lineage>
</organism>
<name>A0A1H5R1S2_9PSEU</name>
<sequence>MGAVLPLGAVRGPWRERKGQSVVQEPMRNALPAMLLPATRAPGKWAPNTGAALSAAQVAF</sequence>
<gene>
    <name evidence="1" type="ORF">SAMN05421837_106181</name>
</gene>